<dbReference type="PROSITE" id="PS51192">
    <property type="entry name" value="HELICASE_ATP_BIND_1"/>
    <property type="match status" value="1"/>
</dbReference>
<keyword evidence="14 28" id="KW-0067">ATP-binding</keyword>
<dbReference type="SMART" id="SM00350">
    <property type="entry name" value="MCM"/>
    <property type="match status" value="1"/>
</dbReference>
<comment type="cofactor">
    <cofactor evidence="2">
        <name>Mg(2+)</name>
        <dbReference type="ChEBI" id="CHEBI:18420"/>
    </cofactor>
</comment>
<feature type="domain" description="MCM C-terminal AAA(+) ATPase" evidence="30">
    <location>
        <begin position="1937"/>
        <end position="2143"/>
    </location>
</feature>
<dbReference type="CDD" id="cd19869">
    <property type="entry name" value="DSRM_DCL_plant"/>
    <property type="match status" value="1"/>
</dbReference>
<evidence type="ECO:0000256" key="1">
    <source>
        <dbReference type="ARBA" id="ARBA00001936"/>
    </source>
</evidence>
<keyword evidence="8" id="KW-0479">Metal-binding</keyword>
<keyword evidence="11" id="KW-0255">Endonuclease</keyword>
<evidence type="ECO:0000256" key="3">
    <source>
        <dbReference type="ARBA" id="ARBA00004123"/>
    </source>
</evidence>
<evidence type="ECO:0000259" key="31">
    <source>
        <dbReference type="PROSITE" id="PS50137"/>
    </source>
</evidence>
<evidence type="ECO:0000256" key="19">
    <source>
        <dbReference type="ARBA" id="ARBA00023242"/>
    </source>
</evidence>
<keyword evidence="6" id="KW-0235">DNA replication</keyword>
<dbReference type="GO" id="GO:0046872">
    <property type="term" value="F:metal ion binding"/>
    <property type="evidence" value="ECO:0007669"/>
    <property type="project" value="UniProtKB-KW"/>
</dbReference>
<evidence type="ECO:0000256" key="12">
    <source>
        <dbReference type="ARBA" id="ARBA00022801"/>
    </source>
</evidence>
<evidence type="ECO:0000256" key="10">
    <source>
        <dbReference type="ARBA" id="ARBA00022741"/>
    </source>
</evidence>
<dbReference type="Pfam" id="PF00493">
    <property type="entry name" value="MCM"/>
    <property type="match status" value="1"/>
</dbReference>
<keyword evidence="12" id="KW-0378">Hydrolase</keyword>
<dbReference type="InterPro" id="IPR014001">
    <property type="entry name" value="Helicase_ATP-bd"/>
</dbReference>
<dbReference type="Gene3D" id="2.20.28.10">
    <property type="match status" value="1"/>
</dbReference>
<reference evidence="37 38" key="1">
    <citation type="submission" date="2019-01" db="EMBL/GenBank/DDBJ databases">
        <title>Sequencing of cultivated peanut Arachis hypogaea provides insights into genome evolution and oil improvement.</title>
        <authorList>
            <person name="Chen X."/>
        </authorList>
    </citation>
    <scope>NUCLEOTIDE SEQUENCE [LARGE SCALE GENOMIC DNA]</scope>
    <source>
        <strain evidence="38">cv. Fuhuasheng</strain>
        <tissue evidence="37">Leaves</tissue>
    </source>
</reference>
<dbReference type="PROSITE" id="PS50142">
    <property type="entry name" value="RNASE_3_2"/>
    <property type="match status" value="2"/>
</dbReference>
<dbReference type="SUPFAM" id="SSF50249">
    <property type="entry name" value="Nucleic acid-binding proteins"/>
    <property type="match status" value="1"/>
</dbReference>
<dbReference type="GO" id="GO:0042555">
    <property type="term" value="C:MCM complex"/>
    <property type="evidence" value="ECO:0007669"/>
    <property type="project" value="InterPro"/>
</dbReference>
<evidence type="ECO:0000256" key="22">
    <source>
        <dbReference type="ARBA" id="ARBA00047995"/>
    </source>
</evidence>
<keyword evidence="19" id="KW-0539">Nucleus</keyword>
<keyword evidence="16 27" id="KW-0694">RNA-binding</keyword>
<dbReference type="PROSITE" id="PS50051">
    <property type="entry name" value="MCM_2"/>
    <property type="match status" value="1"/>
</dbReference>
<dbReference type="InterPro" id="IPR031327">
    <property type="entry name" value="MCM"/>
</dbReference>
<organism evidence="37 38">
    <name type="scientific">Arachis hypogaea</name>
    <name type="common">Peanut</name>
    <dbReference type="NCBI Taxonomy" id="3818"/>
    <lineage>
        <taxon>Eukaryota</taxon>
        <taxon>Viridiplantae</taxon>
        <taxon>Streptophyta</taxon>
        <taxon>Embryophyta</taxon>
        <taxon>Tracheophyta</taxon>
        <taxon>Spermatophyta</taxon>
        <taxon>Magnoliopsida</taxon>
        <taxon>eudicotyledons</taxon>
        <taxon>Gunneridae</taxon>
        <taxon>Pentapetalae</taxon>
        <taxon>rosids</taxon>
        <taxon>fabids</taxon>
        <taxon>Fabales</taxon>
        <taxon>Fabaceae</taxon>
        <taxon>Papilionoideae</taxon>
        <taxon>50 kb inversion clade</taxon>
        <taxon>dalbergioids sensu lato</taxon>
        <taxon>Dalbergieae</taxon>
        <taxon>Pterocarpus clade</taxon>
        <taxon>Arachis</taxon>
    </lineage>
</organism>
<dbReference type="SMART" id="SM00358">
    <property type="entry name" value="DSRM"/>
    <property type="match status" value="2"/>
</dbReference>
<feature type="domain" description="RNase III" evidence="32">
    <location>
        <begin position="1235"/>
        <end position="1342"/>
    </location>
</feature>
<dbReference type="CDD" id="cd18034">
    <property type="entry name" value="DEXHc_dicer"/>
    <property type="match status" value="1"/>
</dbReference>
<dbReference type="PRINTS" id="PR01661">
    <property type="entry name" value="MCMPROTEIN5"/>
</dbReference>
<dbReference type="SUPFAM" id="SSF54768">
    <property type="entry name" value="dsRNA-binding domain-like"/>
    <property type="match status" value="2"/>
</dbReference>
<keyword evidence="17 28" id="KW-0238">DNA-binding</keyword>
<dbReference type="Pfam" id="PF17855">
    <property type="entry name" value="MCM_lid"/>
    <property type="match status" value="1"/>
</dbReference>
<evidence type="ECO:0000256" key="20">
    <source>
        <dbReference type="ARBA" id="ARBA00023306"/>
    </source>
</evidence>
<evidence type="ECO:0000256" key="4">
    <source>
        <dbReference type="ARBA" id="ARBA00008010"/>
    </source>
</evidence>
<dbReference type="GO" id="GO:0003678">
    <property type="term" value="F:DNA helicase activity"/>
    <property type="evidence" value="ECO:0007669"/>
    <property type="project" value="UniProtKB-EC"/>
</dbReference>
<dbReference type="PROSITE" id="PS50821">
    <property type="entry name" value="PAZ"/>
    <property type="match status" value="1"/>
</dbReference>
<dbReference type="Gene3D" id="2.40.50.140">
    <property type="entry name" value="Nucleic acid-binding proteins"/>
    <property type="match status" value="1"/>
</dbReference>
<dbReference type="Gene3D" id="3.30.160.380">
    <property type="entry name" value="Dicer dimerisation domain"/>
    <property type="match status" value="1"/>
</dbReference>
<evidence type="ECO:0000256" key="15">
    <source>
        <dbReference type="ARBA" id="ARBA00022842"/>
    </source>
</evidence>
<evidence type="ECO:0000313" key="37">
    <source>
        <dbReference type="EMBL" id="RYR76783.1"/>
    </source>
</evidence>
<dbReference type="GO" id="GO:0003688">
    <property type="term" value="F:DNA replication origin binding"/>
    <property type="evidence" value="ECO:0007669"/>
    <property type="project" value="InterPro"/>
</dbReference>
<dbReference type="InterPro" id="IPR038248">
    <property type="entry name" value="Dicer_dimer_sf"/>
</dbReference>
<dbReference type="InterPro" id="IPR036389">
    <property type="entry name" value="RNase_III_sf"/>
</dbReference>
<dbReference type="InterPro" id="IPR008048">
    <property type="entry name" value="MCM5"/>
</dbReference>
<dbReference type="GO" id="GO:0000347">
    <property type="term" value="C:THO complex"/>
    <property type="evidence" value="ECO:0007669"/>
    <property type="project" value="UniProtKB-ARBA"/>
</dbReference>
<evidence type="ECO:0000256" key="23">
    <source>
        <dbReference type="ARBA" id="ARBA00053280"/>
    </source>
</evidence>
<sequence>MPDGESSSATSSPELEPHLSVAEYLLQNLSLSEVKDHDDQAVQKDPRKIARRYQLELCKKALEENIIVYLGTGCGKTHIAVLLMHAMGHLIRKPQKNICIFLAPTVALVHQQAKVIEDSTDFKVGTFCGSSKRLKRHHDWEQEIGQYEVLVMTPQILLHNLSHCSIRMDMISLLIFDECHHAQAKSSHPYAEIMKVFYKNSFKSVPRIFGMTASPVVGKGASNEANLSKSINSLEQILDAKVYSVEDRELQSFVTNATISVYHYSSVANGTDSLYTTYHADLDLIKYQCIASLGRNVEDHQKRVNTKKLLNRIHENVVFCLRNIGIWGGLQASHILLRGDRSERHELVEAEGNSSDDSVCDKYLSQAAELFNSRLKGDGVSDLSSMEIMREPFFSSKLLRLVQILSSFRMQQNPKCIIFVNRIVTARSLSYILKKMKLLTQWRSDFLVGVHAGLKSMSRKTMNIIVEKFRSGELNLLVATKVGEEGLDIQTCCLVIRFDLPETVASFIQSRGRARMPQSEYAFLVDSDNKKDLDLIDGFEKDECRMNMEIADRTSTETYIIPEERIFRVDSSGASVSSGYSISLLHQYCSKLPHDEYFDPKPSFYYFDEKDGIVCHIIFPSNAPIHLIVSSPQLSMEASKKDACLKAIQELYEKGSLSDCLLPKQETTEPEEKDSSPSNTDGCEDDKSRGELHQMLVPSPFRKSWINEEKIVHLNSYYIKFRPFPEDRVYKKFGLFIMTCLPAEAEKLELDLHLAHGRSVKSTFVPFGVVEFDKDEIKMAEHFQEMFLKTILDRSEFVSDLVTLGKGAESHNDSSTFYLMLPVVLQEYENIMTVDWKTVRRCLCSPIFKSPPDAVDQKPCPSDSSLQLANGKRSIRDVENSLVYATHKKLFYFVTNVNHEKNGLSPSKDSGTSSYADDLLEKFSIHLKHPEQRLLHAKPVFNLHNLLHNRKYEDTEPQELEEFFVDLPPELCELKVVGFSKDMGSSISLLPSVMHRLGNLLVAIELKQMLSRFFPEAAEINSHTILEALTTEKCQERFSLERLEVLGDAFLKFAVARHFFLTYDSLHEGDLTARRSNVVNNSNLYKLALKRNLQVYIRDQAFDPCQFYAFGRPCPIVCNNEMEESIHSCLNSVKEQGSSTEIQCNKNHHWLYRKTIADAVEALVGAFIVDSGFKAAIAFLTWLGIQVGFEASQLINVCRGSVGYIPLSADVNILSLEDKLGYHFIHKGLLLQAFRLEFLGDAVLDFLITSYLYSAYPKLKPGQLTDLRSLSVNNKAFACVAVDRSFDKFLLCDSSNLSEAVKKYVDYIRRPLSSNVNEGPKCPKALGDLVESCVGAILLDSGFNLYKVWEIMTSFLDPIMKFSSNLQLSPKRDLQELCQSHNLDLQLQPSKLTKMFSVEAKVIVNGTCQTAVATGQSKKEATRIASQKLFSELKAQGWRPRSKPLEEVLKSTFKGEAKLIGYNETPIDVTAINSIEHVMVNGNLSSNSNPIIRPLREVIGIKPVDQKVQHSSKGQPSGTYDNRDCAGDLSRTGTARSRLYEFCTASCWKPPTFECCYEGGPDHMKLFTYKVTLDIEESPDVIYEFIGEPKPKKKDAAESAAEGVFWYLERTGWDEGAVYYSDQAHSWHDGNRPGDPDATASNHTIQQKFKEFIRNFSKNGLFPYRQNLLDNPKFLLVRFEDLDEFAPELSPKLESSPADFLPLFESAAAQVLGSLKTKVTGDTGELEDQVAGDVQILLTSDKDPVSMRSLGAQNISKLVKIAGITIAASRTKAKATYVTLVCKNCKKGKQIPCRPGLGGAVVPRSCDHIPQAGEEPCPIDPWLVVPDQSQYVDQQTLKLQENPEDVPTGELPRNLLLSVDRHLVQTVVPGSRLTVTGIFSIFQASNSASNKGAVAVRQPYIRVVGMEDTNEAKSGGPSAFTPEEIEEFKKFAAEPDAYKNICSKIAPSIFGHDDVKKAVACLLFGGSRKNLPDGVKLRGDINVLLLGDPSTAKSQFLKFVEKTAPIAVYTSGKGSSAAGLTASVIRDTSTREFYLEGGAMVLADGGVVCIDEFDKMRPEDRVAIHEAMEQQTISIAKAGITTVLNSRTSVLAAANPPSGRYDDLKTAQDNIDLQTTILSRFDLIFIVKDIRIYSQDKIIASHVIKVHASADATASENRVSKEENWLKRYLHYCRTECHPRLSESAATLLQNNYVKIRQDMRQQTNETGEAAAIPITVRQLEAIVRLSEALAKMKLSHVATEEHVQEAIRLFTVATMDAARSGIHQQISLTPEMANEIKLAETQIKRRIGIGNHISERRLIDDLNRMGMNESIVRRALVIMHQRDEVEYKRERRITLIPLVVNLVNSLNLNSSFIIIYLNDLDLKNIELKSKTEKIVYKY</sequence>
<dbReference type="Proteomes" id="UP000289738">
    <property type="component" value="Chromosome A01"/>
</dbReference>
<comment type="subcellular location">
    <subcellularLocation>
        <location evidence="3">Nucleus</location>
    </subcellularLocation>
</comment>
<dbReference type="SMART" id="SM00535">
    <property type="entry name" value="RIBOc"/>
    <property type="match status" value="2"/>
</dbReference>
<keyword evidence="10 28" id="KW-0547">Nucleotide-binding</keyword>
<evidence type="ECO:0000256" key="17">
    <source>
        <dbReference type="ARBA" id="ARBA00023125"/>
    </source>
</evidence>
<protein>
    <recommendedName>
        <fullName evidence="24">DNA replication licensing factor MCM5</fullName>
        <ecNumber evidence="5">3.6.4.12</ecNumber>
    </recommendedName>
    <alternativeName>
        <fullName evidence="25">DNA replication licensing factor mcm5</fullName>
    </alternativeName>
    <alternativeName>
        <fullName evidence="26">Minichromosome maintenance protein 5</fullName>
    </alternativeName>
</protein>
<evidence type="ECO:0000256" key="13">
    <source>
        <dbReference type="ARBA" id="ARBA00022806"/>
    </source>
</evidence>
<dbReference type="InterPro" id="IPR000999">
    <property type="entry name" value="RNase_III_dom"/>
</dbReference>
<accession>A0A445EN83</accession>
<evidence type="ECO:0000256" key="14">
    <source>
        <dbReference type="ARBA" id="ARBA00022840"/>
    </source>
</evidence>
<dbReference type="CDD" id="cd00593">
    <property type="entry name" value="RIBOc"/>
    <property type="match status" value="2"/>
</dbReference>
<evidence type="ECO:0000256" key="27">
    <source>
        <dbReference type="PROSITE-ProRule" id="PRU00657"/>
    </source>
</evidence>
<evidence type="ECO:0000256" key="16">
    <source>
        <dbReference type="ARBA" id="ARBA00022884"/>
    </source>
</evidence>
<comment type="function">
    <text evidence="23">Probable component of the MCM2-7 complex (MCM complex) that may function as a DNA helicase and which is essential to undergo a single round of replication initiation and elongation per cell cycle in eukaryotic cells.</text>
</comment>
<dbReference type="InterPro" id="IPR014720">
    <property type="entry name" value="dsRBD_dom"/>
</dbReference>
<feature type="domain" description="DRBM" evidence="31">
    <location>
        <begin position="1369"/>
        <end position="1435"/>
    </location>
</feature>
<evidence type="ECO:0000259" key="30">
    <source>
        <dbReference type="PROSITE" id="PS50051"/>
    </source>
</evidence>
<keyword evidence="13" id="KW-0347">Helicase</keyword>
<dbReference type="FunFam" id="3.40.50.300:FF:000705">
    <property type="entry name" value="Endoribonuclease dicer-like protein"/>
    <property type="match status" value="1"/>
</dbReference>
<dbReference type="InterPro" id="IPR001208">
    <property type="entry name" value="MCM_dom"/>
</dbReference>
<dbReference type="InterPro" id="IPR005034">
    <property type="entry name" value="Dicer_dimerisation"/>
</dbReference>
<dbReference type="FunFam" id="1.10.1520.10:FF:000004">
    <property type="entry name" value="Endoribonuclease dicer-like 1"/>
    <property type="match status" value="1"/>
</dbReference>
<dbReference type="FunFam" id="3.40.50.300:FF:000420">
    <property type="entry name" value="Endoribonuclease dicer-like 1"/>
    <property type="match status" value="1"/>
</dbReference>
<dbReference type="InterPro" id="IPR027925">
    <property type="entry name" value="MCM_N"/>
</dbReference>
<evidence type="ECO:0000259" key="35">
    <source>
        <dbReference type="PROSITE" id="PS51194"/>
    </source>
</evidence>
<evidence type="ECO:0000259" key="33">
    <source>
        <dbReference type="PROSITE" id="PS50821"/>
    </source>
</evidence>
<comment type="catalytic activity">
    <reaction evidence="22">
        <text>ATP + H2O = ADP + phosphate + H(+)</text>
        <dbReference type="Rhea" id="RHEA:13065"/>
        <dbReference type="ChEBI" id="CHEBI:15377"/>
        <dbReference type="ChEBI" id="CHEBI:15378"/>
        <dbReference type="ChEBI" id="CHEBI:30616"/>
        <dbReference type="ChEBI" id="CHEBI:43474"/>
        <dbReference type="ChEBI" id="CHEBI:456216"/>
        <dbReference type="EC" id="3.6.4.12"/>
    </reaction>
</comment>
<dbReference type="GO" id="GO:0006270">
    <property type="term" value="P:DNA replication initiation"/>
    <property type="evidence" value="ECO:0007669"/>
    <property type="project" value="InterPro"/>
</dbReference>
<evidence type="ECO:0000256" key="11">
    <source>
        <dbReference type="ARBA" id="ARBA00022759"/>
    </source>
</evidence>
<dbReference type="EMBL" id="SDMP01000001">
    <property type="protein sequence ID" value="RYR76783.1"/>
    <property type="molecule type" value="Genomic_DNA"/>
</dbReference>
<dbReference type="PROSITE" id="PS51327">
    <property type="entry name" value="DICER_DSRBF"/>
    <property type="match status" value="1"/>
</dbReference>
<dbReference type="GO" id="GO:0010267">
    <property type="term" value="P:ta-siRNA processing"/>
    <property type="evidence" value="ECO:0007669"/>
    <property type="project" value="UniProtKB-ARBA"/>
</dbReference>
<gene>
    <name evidence="37" type="ORF">Ahy_A01g001332</name>
</gene>
<dbReference type="InterPro" id="IPR003100">
    <property type="entry name" value="PAZ_dom"/>
</dbReference>
<dbReference type="Pfam" id="PF21933">
    <property type="entry name" value="MCM5_C"/>
    <property type="match status" value="1"/>
</dbReference>
<dbReference type="FunFam" id="3.30.1640.10:FF:000016">
    <property type="entry name" value="DNA helicase"/>
    <property type="match status" value="1"/>
</dbReference>
<dbReference type="Pfam" id="PF14709">
    <property type="entry name" value="DND1_DSRM"/>
    <property type="match status" value="1"/>
</dbReference>
<keyword evidence="20" id="KW-0131">Cell cycle</keyword>
<dbReference type="Gene3D" id="3.30.160.20">
    <property type="match status" value="2"/>
</dbReference>
<dbReference type="EC" id="3.6.4.12" evidence="5"/>
<evidence type="ECO:0000256" key="6">
    <source>
        <dbReference type="ARBA" id="ARBA00022705"/>
    </source>
</evidence>
<feature type="region of interest" description="Disordered" evidence="29">
    <location>
        <begin position="665"/>
        <end position="689"/>
    </location>
</feature>
<dbReference type="GO" id="GO:0005737">
    <property type="term" value="C:cytoplasm"/>
    <property type="evidence" value="ECO:0007669"/>
    <property type="project" value="TreeGrafter"/>
</dbReference>
<comment type="similarity">
    <text evidence="21 27">Belongs to the helicase family. Dicer subfamily.</text>
</comment>
<keyword evidence="7" id="KW-0540">Nuclease</keyword>
<dbReference type="PROSITE" id="PS50137">
    <property type="entry name" value="DS_RBD"/>
    <property type="match status" value="2"/>
</dbReference>
<dbReference type="InterPro" id="IPR027417">
    <property type="entry name" value="P-loop_NTPase"/>
</dbReference>
<dbReference type="FunFam" id="3.40.50.300:FF:000929">
    <property type="entry name" value="DNA helicase"/>
    <property type="match status" value="1"/>
</dbReference>
<dbReference type="InterPro" id="IPR001650">
    <property type="entry name" value="Helicase_C-like"/>
</dbReference>
<dbReference type="InterPro" id="IPR012340">
    <property type="entry name" value="NA-bd_OB-fold"/>
</dbReference>
<dbReference type="Gene3D" id="3.30.1640.10">
    <property type="entry name" value="mini-chromosome maintenance (MCM) complex, chain A, domain 1"/>
    <property type="match status" value="1"/>
</dbReference>
<dbReference type="Gene3D" id="3.40.50.300">
    <property type="entry name" value="P-loop containing nucleotide triphosphate hydrolases"/>
    <property type="match status" value="3"/>
</dbReference>
<dbReference type="Gene3D" id="2.170.260.10">
    <property type="entry name" value="paz domain"/>
    <property type="match status" value="1"/>
</dbReference>
<dbReference type="CDD" id="cd17756">
    <property type="entry name" value="MCM5"/>
    <property type="match status" value="1"/>
</dbReference>
<evidence type="ECO:0000259" key="34">
    <source>
        <dbReference type="PROSITE" id="PS51192"/>
    </source>
</evidence>
<evidence type="ECO:0000256" key="9">
    <source>
        <dbReference type="ARBA" id="ARBA00022737"/>
    </source>
</evidence>
<dbReference type="FunFam" id="3.30.160.380:FF:000001">
    <property type="entry name" value="Endoribonuclease dicer-like 1"/>
    <property type="match status" value="1"/>
</dbReference>
<keyword evidence="15" id="KW-0460">Magnesium</keyword>
<dbReference type="InterPro" id="IPR033762">
    <property type="entry name" value="MCM_OB"/>
</dbReference>
<dbReference type="PANTHER" id="PTHR14950:SF15">
    <property type="entry name" value="DICER-LIKE PROTEIN 4"/>
    <property type="match status" value="1"/>
</dbReference>
<dbReference type="GO" id="GO:0003723">
    <property type="term" value="F:RNA binding"/>
    <property type="evidence" value="ECO:0007669"/>
    <property type="project" value="UniProtKB-UniRule"/>
</dbReference>
<dbReference type="Pfam" id="PF03368">
    <property type="entry name" value="Dicer_dimer"/>
    <property type="match status" value="1"/>
</dbReference>
<dbReference type="Pfam" id="PF00271">
    <property type="entry name" value="Helicase_C"/>
    <property type="match status" value="1"/>
</dbReference>
<dbReference type="PANTHER" id="PTHR14950">
    <property type="entry name" value="DICER-RELATED"/>
    <property type="match status" value="1"/>
</dbReference>
<feature type="domain" description="DRBM" evidence="31">
    <location>
        <begin position="1534"/>
        <end position="1610"/>
    </location>
</feature>
<evidence type="ECO:0000256" key="29">
    <source>
        <dbReference type="SAM" id="MobiDB-lite"/>
    </source>
</evidence>
<evidence type="ECO:0000256" key="28">
    <source>
        <dbReference type="RuleBase" id="RU004070"/>
    </source>
</evidence>
<evidence type="ECO:0000256" key="24">
    <source>
        <dbReference type="ARBA" id="ARBA00073496"/>
    </source>
</evidence>
<dbReference type="SMART" id="SM00490">
    <property type="entry name" value="HELICc"/>
    <property type="match status" value="1"/>
</dbReference>
<evidence type="ECO:0000313" key="38">
    <source>
        <dbReference type="Proteomes" id="UP000289738"/>
    </source>
</evidence>
<evidence type="ECO:0000256" key="7">
    <source>
        <dbReference type="ARBA" id="ARBA00022722"/>
    </source>
</evidence>
<feature type="region of interest" description="Disordered" evidence="29">
    <location>
        <begin position="1505"/>
        <end position="1526"/>
    </location>
</feature>
<feature type="compositionally biased region" description="Polar residues" evidence="29">
    <location>
        <begin position="1509"/>
        <end position="1520"/>
    </location>
</feature>
<evidence type="ECO:0000256" key="21">
    <source>
        <dbReference type="ARBA" id="ARBA00035116"/>
    </source>
</evidence>
<dbReference type="PROSITE" id="PS00847">
    <property type="entry name" value="MCM_1"/>
    <property type="match status" value="1"/>
</dbReference>
<dbReference type="Pfam" id="PF00270">
    <property type="entry name" value="DEAD"/>
    <property type="match status" value="1"/>
</dbReference>
<comment type="similarity">
    <text evidence="4 28">Belongs to the MCM family.</text>
</comment>
<dbReference type="SUPFAM" id="SSF69065">
    <property type="entry name" value="RNase III domain-like"/>
    <property type="match status" value="2"/>
</dbReference>
<evidence type="ECO:0000256" key="2">
    <source>
        <dbReference type="ARBA" id="ARBA00001946"/>
    </source>
</evidence>
<comment type="cofactor">
    <cofactor evidence="1">
        <name>Mn(2+)</name>
        <dbReference type="ChEBI" id="CHEBI:29035"/>
    </cofactor>
</comment>
<dbReference type="InterPro" id="IPR054125">
    <property type="entry name" value="MCM5_C"/>
</dbReference>
<evidence type="ECO:0000256" key="26">
    <source>
        <dbReference type="ARBA" id="ARBA00078189"/>
    </source>
</evidence>
<feature type="domain" description="RNase III" evidence="32">
    <location>
        <begin position="990"/>
        <end position="1172"/>
    </location>
</feature>
<dbReference type="GO" id="GO:0005524">
    <property type="term" value="F:ATP binding"/>
    <property type="evidence" value="ECO:0007669"/>
    <property type="project" value="UniProtKB-KW"/>
</dbReference>
<evidence type="ECO:0000256" key="18">
    <source>
        <dbReference type="ARBA" id="ARBA00023158"/>
    </source>
</evidence>
<dbReference type="PRINTS" id="PR01657">
    <property type="entry name" value="MCMFAMILY"/>
</dbReference>
<evidence type="ECO:0000256" key="5">
    <source>
        <dbReference type="ARBA" id="ARBA00012551"/>
    </source>
</evidence>
<dbReference type="SUPFAM" id="SSF52540">
    <property type="entry name" value="P-loop containing nucleoside triphosphate hydrolases"/>
    <property type="match status" value="2"/>
</dbReference>
<evidence type="ECO:0000256" key="8">
    <source>
        <dbReference type="ARBA" id="ARBA00022723"/>
    </source>
</evidence>
<keyword evidence="18" id="KW-0943">RNA-mediated gene silencing</keyword>
<dbReference type="SMART" id="SM00487">
    <property type="entry name" value="DEXDc"/>
    <property type="match status" value="1"/>
</dbReference>
<name>A0A445EN83_ARAHY</name>
<dbReference type="PROSITE" id="PS51194">
    <property type="entry name" value="HELICASE_CTER"/>
    <property type="match status" value="1"/>
</dbReference>
<dbReference type="Gene3D" id="1.10.1520.10">
    <property type="entry name" value="Ribonuclease III domain"/>
    <property type="match status" value="2"/>
</dbReference>
<feature type="domain" description="Helicase ATP-binding" evidence="34">
    <location>
        <begin position="57"/>
        <end position="233"/>
    </location>
</feature>
<proteinExistence type="inferred from homology"/>
<dbReference type="GO" id="GO:0004525">
    <property type="term" value="F:ribonuclease III activity"/>
    <property type="evidence" value="ECO:0007669"/>
    <property type="project" value="InterPro"/>
</dbReference>
<dbReference type="InterPro" id="IPR011545">
    <property type="entry name" value="DEAD/DEAH_box_helicase_dom"/>
</dbReference>
<feature type="domain" description="PAZ" evidence="33">
    <location>
        <begin position="862"/>
        <end position="976"/>
    </location>
</feature>
<dbReference type="Pfam" id="PF00636">
    <property type="entry name" value="Ribonuclease_3"/>
    <property type="match status" value="2"/>
</dbReference>
<dbReference type="Pfam" id="PF14551">
    <property type="entry name" value="MCM_N"/>
    <property type="match status" value="1"/>
</dbReference>
<dbReference type="SMART" id="SM00949">
    <property type="entry name" value="PAZ"/>
    <property type="match status" value="1"/>
</dbReference>
<feature type="domain" description="Dicer dsRNA-binding fold" evidence="36">
    <location>
        <begin position="581"/>
        <end position="671"/>
    </location>
</feature>
<feature type="domain" description="Helicase C-terminal" evidence="35">
    <location>
        <begin position="400"/>
        <end position="554"/>
    </location>
</feature>
<dbReference type="Pfam" id="PF17207">
    <property type="entry name" value="MCM_OB"/>
    <property type="match status" value="1"/>
</dbReference>
<dbReference type="GO" id="GO:0016887">
    <property type="term" value="F:ATP hydrolysis activity"/>
    <property type="evidence" value="ECO:0007669"/>
    <property type="project" value="RHEA"/>
</dbReference>
<keyword evidence="38" id="KW-1185">Reference proteome</keyword>
<evidence type="ECO:0000256" key="25">
    <source>
        <dbReference type="ARBA" id="ARBA00074936"/>
    </source>
</evidence>
<evidence type="ECO:0000259" key="32">
    <source>
        <dbReference type="PROSITE" id="PS50142"/>
    </source>
</evidence>
<comment type="caution">
    <text evidence="37">The sequence shown here is derived from an EMBL/GenBank/DDBJ whole genome shotgun (WGS) entry which is preliminary data.</text>
</comment>
<keyword evidence="9" id="KW-0677">Repeat</keyword>
<dbReference type="FunFam" id="2.20.28.10:FF:000005">
    <property type="entry name" value="DNA helicase"/>
    <property type="match status" value="1"/>
</dbReference>
<evidence type="ECO:0000259" key="36">
    <source>
        <dbReference type="PROSITE" id="PS51327"/>
    </source>
</evidence>
<dbReference type="InterPro" id="IPR018525">
    <property type="entry name" value="MCM_CS"/>
</dbReference>
<dbReference type="InterPro" id="IPR041562">
    <property type="entry name" value="MCM_lid"/>
</dbReference>